<feature type="domain" description="ABC transporter" evidence="7">
    <location>
        <begin position="2"/>
        <end position="211"/>
    </location>
</feature>
<dbReference type="NCBIfam" id="TIGR01727">
    <property type="entry name" value="oligo_HPY"/>
    <property type="match status" value="1"/>
</dbReference>
<evidence type="ECO:0000256" key="5">
    <source>
        <dbReference type="ARBA" id="ARBA00022840"/>
    </source>
</evidence>
<dbReference type="HOGENOM" id="CLU_000604_1_23_4"/>
<dbReference type="Pfam" id="PF08352">
    <property type="entry name" value="oligo_HPY"/>
    <property type="match status" value="1"/>
</dbReference>
<dbReference type="CDD" id="cd03257">
    <property type="entry name" value="ABC_NikE_OppD_transporters"/>
    <property type="match status" value="1"/>
</dbReference>
<dbReference type="PROSITE" id="PS50893">
    <property type="entry name" value="ABC_TRANSPORTER_2"/>
    <property type="match status" value="1"/>
</dbReference>
<protein>
    <submittedName>
        <fullName evidence="8">Oligopeptide/dipeptide ABC transporter, ATPase subunit</fullName>
    </submittedName>
</protein>
<gene>
    <name evidence="8" type="ordered locus">Veis_3847</name>
</gene>
<keyword evidence="3" id="KW-0472">Membrane</keyword>
<dbReference type="SUPFAM" id="SSF52540">
    <property type="entry name" value="P-loop containing nucleoside triphosphate hydrolases"/>
    <property type="match status" value="1"/>
</dbReference>
<dbReference type="Gene3D" id="3.40.50.300">
    <property type="entry name" value="P-loop containing nucleotide triphosphate hydrolases"/>
    <property type="match status" value="1"/>
</dbReference>
<dbReference type="SMART" id="SM00382">
    <property type="entry name" value="AAA"/>
    <property type="match status" value="1"/>
</dbReference>
<dbReference type="KEGG" id="vei:Veis_3847"/>
<dbReference type="Pfam" id="PF00005">
    <property type="entry name" value="ABC_tran"/>
    <property type="match status" value="1"/>
</dbReference>
<evidence type="ECO:0000256" key="2">
    <source>
        <dbReference type="ARBA" id="ARBA00022448"/>
    </source>
</evidence>
<evidence type="ECO:0000256" key="4">
    <source>
        <dbReference type="ARBA" id="ARBA00022741"/>
    </source>
</evidence>
<dbReference type="GO" id="GO:0015833">
    <property type="term" value="P:peptide transport"/>
    <property type="evidence" value="ECO:0007669"/>
    <property type="project" value="InterPro"/>
</dbReference>
<comment type="similarity">
    <text evidence="1">Belongs to the ABC transporter superfamily.</text>
</comment>
<keyword evidence="5" id="KW-0067">ATP-binding</keyword>
<dbReference type="RefSeq" id="WP_011811544.1">
    <property type="nucleotide sequence ID" value="NC_008786.1"/>
</dbReference>
<evidence type="ECO:0000256" key="6">
    <source>
        <dbReference type="SAM" id="MobiDB-lite"/>
    </source>
</evidence>
<dbReference type="GO" id="GO:0016887">
    <property type="term" value="F:ATP hydrolysis activity"/>
    <property type="evidence" value="ECO:0007669"/>
    <property type="project" value="InterPro"/>
</dbReference>
<dbReference type="AlphaFoldDB" id="A1WPJ9"/>
<keyword evidence="9" id="KW-1185">Reference proteome</keyword>
<dbReference type="GO" id="GO:0005524">
    <property type="term" value="F:ATP binding"/>
    <property type="evidence" value="ECO:0007669"/>
    <property type="project" value="UniProtKB-KW"/>
</dbReference>
<dbReference type="PANTHER" id="PTHR43776:SF7">
    <property type="entry name" value="D,D-DIPEPTIDE TRANSPORT ATP-BINDING PROTEIN DDPF-RELATED"/>
    <property type="match status" value="1"/>
</dbReference>
<evidence type="ECO:0000256" key="1">
    <source>
        <dbReference type="ARBA" id="ARBA00005417"/>
    </source>
</evidence>
<reference evidence="9" key="1">
    <citation type="submission" date="2006-12" db="EMBL/GenBank/DDBJ databases">
        <title>Complete sequence of chromosome 1 of Verminephrobacter eiseniae EF01-2.</title>
        <authorList>
            <person name="Copeland A."/>
            <person name="Lucas S."/>
            <person name="Lapidus A."/>
            <person name="Barry K."/>
            <person name="Detter J.C."/>
            <person name="Glavina del Rio T."/>
            <person name="Dalin E."/>
            <person name="Tice H."/>
            <person name="Pitluck S."/>
            <person name="Chertkov O."/>
            <person name="Brettin T."/>
            <person name="Bruce D."/>
            <person name="Han C."/>
            <person name="Tapia R."/>
            <person name="Gilna P."/>
            <person name="Schmutz J."/>
            <person name="Larimer F."/>
            <person name="Land M."/>
            <person name="Hauser L."/>
            <person name="Kyrpides N."/>
            <person name="Kim E."/>
            <person name="Stahl D."/>
            <person name="Richardson P."/>
        </authorList>
    </citation>
    <scope>NUCLEOTIDE SEQUENCE [LARGE SCALE GENOMIC DNA]</scope>
    <source>
        <strain evidence="9">EF01-2</strain>
    </source>
</reference>
<dbReference type="STRING" id="391735.Veis_3847"/>
<keyword evidence="4" id="KW-0547">Nucleotide-binding</keyword>
<evidence type="ECO:0000256" key="3">
    <source>
        <dbReference type="ARBA" id="ARBA00022475"/>
    </source>
</evidence>
<evidence type="ECO:0000313" key="8">
    <source>
        <dbReference type="EMBL" id="ABM59556.1"/>
    </source>
</evidence>
<dbReference type="InterPro" id="IPR027417">
    <property type="entry name" value="P-loop_NTPase"/>
</dbReference>
<dbReference type="Proteomes" id="UP000000374">
    <property type="component" value="Chromosome"/>
</dbReference>
<dbReference type="InterPro" id="IPR050319">
    <property type="entry name" value="ABC_transp_ATP-bind"/>
</dbReference>
<dbReference type="FunFam" id="3.40.50.300:FF:000016">
    <property type="entry name" value="Oligopeptide ABC transporter ATP-binding component"/>
    <property type="match status" value="1"/>
</dbReference>
<dbReference type="eggNOG" id="COG4608">
    <property type="taxonomic scope" value="Bacteria"/>
</dbReference>
<feature type="region of interest" description="Disordered" evidence="6">
    <location>
        <begin position="217"/>
        <end position="236"/>
    </location>
</feature>
<dbReference type="InterPro" id="IPR003439">
    <property type="entry name" value="ABC_transporter-like_ATP-bd"/>
</dbReference>
<name>A1WPJ9_VEREI</name>
<dbReference type="PANTHER" id="PTHR43776">
    <property type="entry name" value="TRANSPORT ATP-BINDING PROTEIN"/>
    <property type="match status" value="1"/>
</dbReference>
<accession>A1WPJ9</accession>
<proteinExistence type="inferred from homology"/>
<evidence type="ECO:0000259" key="7">
    <source>
        <dbReference type="PROSITE" id="PS50893"/>
    </source>
</evidence>
<dbReference type="GO" id="GO:0055085">
    <property type="term" value="P:transmembrane transport"/>
    <property type="evidence" value="ECO:0007669"/>
    <property type="project" value="UniProtKB-ARBA"/>
</dbReference>
<dbReference type="InterPro" id="IPR013563">
    <property type="entry name" value="Oligopep_ABC_C"/>
</dbReference>
<evidence type="ECO:0000313" key="9">
    <source>
        <dbReference type="Proteomes" id="UP000000374"/>
    </source>
</evidence>
<sequence length="285" mass="31054">MVGESGCGKSTLAKALMMLAPPTAGTIWFERSPLTGRSEAVLRAMRPRLQMVFQDPVSSLNPRQTMQKIVETPLEVHGLGTAAERRERAHQMLAAVGLDADQVGQRRPHELSGGQCQRVSIARALVLQPSLLVCDEPVSALDVSVQAQVVNLLEQAKKDFALTMVFISHDLLVVKSISDRVMVMYLGKVCEIGAADEVYSRPAHPYTRMLLDAIPDPQRPRALATPDNGETPSPMNMPGACRFHTRCVQATALCAREEPVLQACGDDHFVACHHPQSDWISGSGE</sequence>
<keyword evidence="3" id="KW-1003">Cell membrane</keyword>
<dbReference type="InterPro" id="IPR017871">
    <property type="entry name" value="ABC_transporter-like_CS"/>
</dbReference>
<keyword evidence="2" id="KW-0813">Transport</keyword>
<dbReference type="EMBL" id="CP000542">
    <property type="protein sequence ID" value="ABM59556.1"/>
    <property type="molecule type" value="Genomic_DNA"/>
</dbReference>
<dbReference type="PROSITE" id="PS00211">
    <property type="entry name" value="ABC_TRANSPORTER_1"/>
    <property type="match status" value="1"/>
</dbReference>
<dbReference type="GeneID" id="76462207"/>
<dbReference type="InterPro" id="IPR003593">
    <property type="entry name" value="AAA+_ATPase"/>
</dbReference>
<organism evidence="8 9">
    <name type="scientific">Verminephrobacter eiseniae (strain EF01-2)</name>
    <dbReference type="NCBI Taxonomy" id="391735"/>
    <lineage>
        <taxon>Bacteria</taxon>
        <taxon>Pseudomonadati</taxon>
        <taxon>Pseudomonadota</taxon>
        <taxon>Betaproteobacteria</taxon>
        <taxon>Burkholderiales</taxon>
        <taxon>Comamonadaceae</taxon>
        <taxon>Verminephrobacter</taxon>
    </lineage>
</organism>